<evidence type="ECO:0000313" key="2">
    <source>
        <dbReference type="EMBL" id="RGE45644.1"/>
    </source>
</evidence>
<proteinExistence type="predicted"/>
<evidence type="ECO:0000259" key="1">
    <source>
        <dbReference type="Pfam" id="PF15631"/>
    </source>
</evidence>
<comment type="caution">
    <text evidence="2">The sequence shown here is derived from an EMBL/GenBank/DDBJ whole genome shotgun (WGS) entry which is preliminary data.</text>
</comment>
<organism evidence="2 3">
    <name type="scientific">Comamonas testosteroni</name>
    <name type="common">Pseudomonas testosteroni</name>
    <dbReference type="NCBI Taxonomy" id="285"/>
    <lineage>
        <taxon>Bacteria</taxon>
        <taxon>Pseudomonadati</taxon>
        <taxon>Pseudomonadota</taxon>
        <taxon>Betaproteobacteria</taxon>
        <taxon>Burkholderiales</taxon>
        <taxon>Comamonadaceae</taxon>
        <taxon>Comamonas</taxon>
    </lineage>
</organism>
<reference evidence="2 3" key="1">
    <citation type="submission" date="2018-08" db="EMBL/GenBank/DDBJ databases">
        <title>Comamonas testosteroni strain SWCO2.</title>
        <authorList>
            <person name="Jiang N."/>
            <person name="Zhang X.Z."/>
        </authorList>
    </citation>
    <scope>NUCLEOTIDE SEQUENCE [LARGE SCALE GENOMIC DNA]</scope>
    <source>
        <strain evidence="2 3">SWCO2</strain>
    </source>
</reference>
<dbReference type="Proteomes" id="UP000261948">
    <property type="component" value="Unassembled WGS sequence"/>
</dbReference>
<accession>A0A373FNB1</accession>
<dbReference type="InterPro" id="IPR028921">
    <property type="entry name" value="NTF2_fold_dom"/>
</dbReference>
<dbReference type="EMBL" id="QURR01000008">
    <property type="protein sequence ID" value="RGE45644.1"/>
    <property type="molecule type" value="Genomic_DNA"/>
</dbReference>
<dbReference type="OrthoDB" id="679072at2"/>
<feature type="domain" description="NTF2 fold" evidence="1">
    <location>
        <begin position="144"/>
        <end position="209"/>
    </location>
</feature>
<protein>
    <recommendedName>
        <fullName evidence="1">NTF2 fold domain-containing protein</fullName>
    </recommendedName>
</protein>
<dbReference type="Pfam" id="PF15631">
    <property type="entry name" value="Imm-NTF2-2"/>
    <property type="match status" value="1"/>
</dbReference>
<sequence>MKEFEHKRIAEFLGCECVSSEHSSPIHPKSTVYTFKATSSQGTLALKVAPAHGTCFISQFDASGNEITTATVYITELKISTDLNEETGEDEEFIAGIGPGGHFCISRTKDFFTIFYSMYGDRSRYRAGPSELPPNGLIPTQEVAIQVAEAVLSHLYGAEPIRKQRPFKVNLSEGVWTIEGSYPEPRSPTGIAVVQLRQEDGQLLQVTQGQWP</sequence>
<dbReference type="AlphaFoldDB" id="A0A373FNB1"/>
<gene>
    <name evidence="2" type="ORF">DZC30_08710</name>
</gene>
<keyword evidence="3" id="KW-1185">Reference proteome</keyword>
<evidence type="ECO:0000313" key="3">
    <source>
        <dbReference type="Proteomes" id="UP000261948"/>
    </source>
</evidence>
<name>A0A373FNB1_COMTE</name>